<dbReference type="EMBL" id="SOBW01000007">
    <property type="protein sequence ID" value="TDU42710.1"/>
    <property type="molecule type" value="Genomic_DNA"/>
</dbReference>
<sequence>MTQRLGAILLFYKPFFLWSMAVNVMILIFNPYILPSIITKLFLTFFVWYLVRETSAKRKLIFYKNLGISTLRLFCSLYIVDIVITLTFLLLMKAFV</sequence>
<name>A0A4R7Q7M5_9FLAO</name>
<feature type="transmembrane region" description="Helical" evidence="1">
    <location>
        <begin position="32"/>
        <end position="51"/>
    </location>
</feature>
<dbReference type="OrthoDB" id="1446424at2"/>
<feature type="transmembrane region" description="Helical" evidence="1">
    <location>
        <begin position="71"/>
        <end position="92"/>
    </location>
</feature>
<evidence type="ECO:0000313" key="2">
    <source>
        <dbReference type="EMBL" id="TDU42710.1"/>
    </source>
</evidence>
<evidence type="ECO:0000313" key="3">
    <source>
        <dbReference type="Proteomes" id="UP000294689"/>
    </source>
</evidence>
<keyword evidence="1" id="KW-0812">Transmembrane</keyword>
<organism evidence="2 3">
    <name type="scientific">Gelidibacter sediminis</name>
    <dbReference type="NCBI Taxonomy" id="1608710"/>
    <lineage>
        <taxon>Bacteria</taxon>
        <taxon>Pseudomonadati</taxon>
        <taxon>Bacteroidota</taxon>
        <taxon>Flavobacteriia</taxon>
        <taxon>Flavobacteriales</taxon>
        <taxon>Flavobacteriaceae</taxon>
        <taxon>Gelidibacter</taxon>
    </lineage>
</organism>
<feature type="transmembrane region" description="Helical" evidence="1">
    <location>
        <begin position="7"/>
        <end position="26"/>
    </location>
</feature>
<dbReference type="AlphaFoldDB" id="A0A4R7Q7M5"/>
<keyword evidence="3" id="KW-1185">Reference proteome</keyword>
<keyword evidence="1" id="KW-1133">Transmembrane helix</keyword>
<accession>A0A4R7Q7M5</accession>
<gene>
    <name evidence="2" type="ORF">BXY82_0103</name>
</gene>
<comment type="caution">
    <text evidence="2">The sequence shown here is derived from an EMBL/GenBank/DDBJ whole genome shotgun (WGS) entry which is preliminary data.</text>
</comment>
<proteinExistence type="predicted"/>
<dbReference type="Proteomes" id="UP000294689">
    <property type="component" value="Unassembled WGS sequence"/>
</dbReference>
<reference evidence="2 3" key="1">
    <citation type="submission" date="2019-03" db="EMBL/GenBank/DDBJ databases">
        <title>Genomic Encyclopedia of Archaeal and Bacterial Type Strains, Phase II (KMG-II): from individual species to whole genera.</title>
        <authorList>
            <person name="Goeker M."/>
        </authorList>
    </citation>
    <scope>NUCLEOTIDE SEQUENCE [LARGE SCALE GENOMIC DNA]</scope>
    <source>
        <strain evidence="2 3">DSM 28135</strain>
    </source>
</reference>
<evidence type="ECO:0000256" key="1">
    <source>
        <dbReference type="SAM" id="Phobius"/>
    </source>
</evidence>
<protein>
    <submittedName>
        <fullName evidence="2">Uncharacterized protein</fullName>
    </submittedName>
</protein>
<keyword evidence="1" id="KW-0472">Membrane</keyword>